<dbReference type="EMBL" id="JAIWYP010000015">
    <property type="protein sequence ID" value="KAH3699917.1"/>
    <property type="molecule type" value="Genomic_DNA"/>
</dbReference>
<dbReference type="Gene3D" id="2.40.70.10">
    <property type="entry name" value="Acid Proteases"/>
    <property type="match status" value="1"/>
</dbReference>
<protein>
    <recommendedName>
        <fullName evidence="3">Peptidase A2 domain-containing protein</fullName>
    </recommendedName>
</protein>
<proteinExistence type="predicted"/>
<evidence type="ECO:0000313" key="2">
    <source>
        <dbReference type="Proteomes" id="UP000828390"/>
    </source>
</evidence>
<reference evidence="1" key="1">
    <citation type="journal article" date="2019" name="bioRxiv">
        <title>The Genome of the Zebra Mussel, Dreissena polymorpha: A Resource for Invasive Species Research.</title>
        <authorList>
            <person name="McCartney M.A."/>
            <person name="Auch B."/>
            <person name="Kono T."/>
            <person name="Mallez S."/>
            <person name="Zhang Y."/>
            <person name="Obille A."/>
            <person name="Becker A."/>
            <person name="Abrahante J.E."/>
            <person name="Garbe J."/>
            <person name="Badalamenti J.P."/>
            <person name="Herman A."/>
            <person name="Mangelson H."/>
            <person name="Liachko I."/>
            <person name="Sullivan S."/>
            <person name="Sone E.D."/>
            <person name="Koren S."/>
            <person name="Silverstein K.A.T."/>
            <person name="Beckman K.B."/>
            <person name="Gohl D.M."/>
        </authorList>
    </citation>
    <scope>NUCLEOTIDE SEQUENCE</scope>
    <source>
        <strain evidence="1">Duluth1</strain>
        <tissue evidence="1">Whole animal</tissue>
    </source>
</reference>
<gene>
    <name evidence="1" type="ORF">DPMN_074879</name>
</gene>
<reference evidence="1" key="2">
    <citation type="submission" date="2020-11" db="EMBL/GenBank/DDBJ databases">
        <authorList>
            <person name="McCartney M.A."/>
            <person name="Auch B."/>
            <person name="Kono T."/>
            <person name="Mallez S."/>
            <person name="Becker A."/>
            <person name="Gohl D.M."/>
            <person name="Silverstein K.A.T."/>
            <person name="Koren S."/>
            <person name="Bechman K.B."/>
            <person name="Herman A."/>
            <person name="Abrahante J.E."/>
            <person name="Garbe J."/>
        </authorList>
    </citation>
    <scope>NUCLEOTIDE SEQUENCE</scope>
    <source>
        <strain evidence="1">Duluth1</strain>
        <tissue evidence="1">Whole animal</tissue>
    </source>
</reference>
<sequence length="246" mass="27321">MCDGVYVIGEVDGVPVVFTADTGACRTVLSKAIFDKLKVEDRPKLMKSACLKGANGKPLNEFGKAWFKIKLGDLHLEKELIVAVVKDDCILGMDILQGGENGAADKPLSRGVIQLDGNNIPCYRSRFEAIDTRRVLVSNEFIIPGMSKMVIDVFVKRLEKDEQRAAQFIVEVNQYFIEKVPLTIAVTLIDTSSAVTSKVRLMNPFDKPVILHQNIVIGTAEEIVEPPKVLVDTKNNNVSDQYMRRI</sequence>
<evidence type="ECO:0008006" key="3">
    <source>
        <dbReference type="Google" id="ProtNLM"/>
    </source>
</evidence>
<keyword evidence="2" id="KW-1185">Reference proteome</keyword>
<dbReference type="Pfam" id="PF13975">
    <property type="entry name" value="gag-asp_proteas"/>
    <property type="match status" value="1"/>
</dbReference>
<accession>A0A9D4BNV0</accession>
<evidence type="ECO:0000313" key="1">
    <source>
        <dbReference type="EMBL" id="KAH3699917.1"/>
    </source>
</evidence>
<dbReference type="SUPFAM" id="SSF50630">
    <property type="entry name" value="Acid proteases"/>
    <property type="match status" value="1"/>
</dbReference>
<dbReference type="InterPro" id="IPR021109">
    <property type="entry name" value="Peptidase_aspartic_dom_sf"/>
</dbReference>
<dbReference type="Proteomes" id="UP000828390">
    <property type="component" value="Unassembled WGS sequence"/>
</dbReference>
<organism evidence="1 2">
    <name type="scientific">Dreissena polymorpha</name>
    <name type="common">Zebra mussel</name>
    <name type="synonym">Mytilus polymorpha</name>
    <dbReference type="NCBI Taxonomy" id="45954"/>
    <lineage>
        <taxon>Eukaryota</taxon>
        <taxon>Metazoa</taxon>
        <taxon>Spiralia</taxon>
        <taxon>Lophotrochozoa</taxon>
        <taxon>Mollusca</taxon>
        <taxon>Bivalvia</taxon>
        <taxon>Autobranchia</taxon>
        <taxon>Heteroconchia</taxon>
        <taxon>Euheterodonta</taxon>
        <taxon>Imparidentia</taxon>
        <taxon>Neoheterodontei</taxon>
        <taxon>Myida</taxon>
        <taxon>Dreissenoidea</taxon>
        <taxon>Dreissenidae</taxon>
        <taxon>Dreissena</taxon>
    </lineage>
</organism>
<comment type="caution">
    <text evidence="1">The sequence shown here is derived from an EMBL/GenBank/DDBJ whole genome shotgun (WGS) entry which is preliminary data.</text>
</comment>
<dbReference type="CDD" id="cd00303">
    <property type="entry name" value="retropepsin_like"/>
    <property type="match status" value="1"/>
</dbReference>
<name>A0A9D4BNV0_DREPO</name>
<dbReference type="AlphaFoldDB" id="A0A9D4BNV0"/>